<dbReference type="Proteomes" id="UP000297245">
    <property type="component" value="Unassembled WGS sequence"/>
</dbReference>
<dbReference type="Gene3D" id="3.60.130.30">
    <property type="match status" value="1"/>
</dbReference>
<proteinExistence type="predicted"/>
<evidence type="ECO:0000313" key="1">
    <source>
        <dbReference type="EMBL" id="THU87845.1"/>
    </source>
</evidence>
<accession>A0A4V4HDP0</accession>
<dbReference type="OrthoDB" id="3025143at2759"/>
<organism evidence="1 2">
    <name type="scientific">Dendrothele bispora (strain CBS 962.96)</name>
    <dbReference type="NCBI Taxonomy" id="1314807"/>
    <lineage>
        <taxon>Eukaryota</taxon>
        <taxon>Fungi</taxon>
        <taxon>Dikarya</taxon>
        <taxon>Basidiomycota</taxon>
        <taxon>Agaricomycotina</taxon>
        <taxon>Agaricomycetes</taxon>
        <taxon>Agaricomycetidae</taxon>
        <taxon>Agaricales</taxon>
        <taxon>Agaricales incertae sedis</taxon>
        <taxon>Dendrothele</taxon>
    </lineage>
</organism>
<protein>
    <submittedName>
        <fullName evidence="1">Uncharacterized protein</fullName>
    </submittedName>
</protein>
<reference evidence="1 2" key="1">
    <citation type="journal article" date="2019" name="Nat. Ecol. Evol.">
        <title>Megaphylogeny resolves global patterns of mushroom evolution.</title>
        <authorList>
            <person name="Varga T."/>
            <person name="Krizsan K."/>
            <person name="Foldi C."/>
            <person name="Dima B."/>
            <person name="Sanchez-Garcia M."/>
            <person name="Sanchez-Ramirez S."/>
            <person name="Szollosi G.J."/>
            <person name="Szarkandi J.G."/>
            <person name="Papp V."/>
            <person name="Albert L."/>
            <person name="Andreopoulos W."/>
            <person name="Angelini C."/>
            <person name="Antonin V."/>
            <person name="Barry K.W."/>
            <person name="Bougher N.L."/>
            <person name="Buchanan P."/>
            <person name="Buyck B."/>
            <person name="Bense V."/>
            <person name="Catcheside P."/>
            <person name="Chovatia M."/>
            <person name="Cooper J."/>
            <person name="Damon W."/>
            <person name="Desjardin D."/>
            <person name="Finy P."/>
            <person name="Geml J."/>
            <person name="Haridas S."/>
            <person name="Hughes K."/>
            <person name="Justo A."/>
            <person name="Karasinski D."/>
            <person name="Kautmanova I."/>
            <person name="Kiss B."/>
            <person name="Kocsube S."/>
            <person name="Kotiranta H."/>
            <person name="LaButti K.M."/>
            <person name="Lechner B.E."/>
            <person name="Liimatainen K."/>
            <person name="Lipzen A."/>
            <person name="Lukacs Z."/>
            <person name="Mihaltcheva S."/>
            <person name="Morgado L.N."/>
            <person name="Niskanen T."/>
            <person name="Noordeloos M.E."/>
            <person name="Ohm R.A."/>
            <person name="Ortiz-Santana B."/>
            <person name="Ovrebo C."/>
            <person name="Racz N."/>
            <person name="Riley R."/>
            <person name="Savchenko A."/>
            <person name="Shiryaev A."/>
            <person name="Soop K."/>
            <person name="Spirin V."/>
            <person name="Szebenyi C."/>
            <person name="Tomsovsky M."/>
            <person name="Tulloss R.E."/>
            <person name="Uehling J."/>
            <person name="Grigoriev I.V."/>
            <person name="Vagvolgyi C."/>
            <person name="Papp T."/>
            <person name="Martin F.M."/>
            <person name="Miettinen O."/>
            <person name="Hibbett D.S."/>
            <person name="Nagy L.G."/>
        </authorList>
    </citation>
    <scope>NUCLEOTIDE SEQUENCE [LARGE SCALE GENOMIC DNA]</scope>
    <source>
        <strain evidence="1 2">CBS 962.96</strain>
    </source>
</reference>
<sequence length="217" mass="24597">MYHGNGTSKPTNLIHNKATTSILNDLCQHWAFKRMSGFANGVFAAWAPCLWDYYSTYLKKLLASDPELKTPFPSSVYSTTTFNFGPRTVCLPHIDYSNLPFGWCAIWALGNFDPTKGGHLILWDLKLVVEFPPGSLIFIPSGVCLHSNVPIGTSETRYSFAQFTPSSLFRWVDQGFQTKKEYLTSCSEEDMKRDSEQSQRRWKMGLELLTSVSELDI</sequence>
<gene>
    <name evidence="1" type="ORF">K435DRAFT_821824</name>
</gene>
<dbReference type="AlphaFoldDB" id="A0A4V4HDP0"/>
<dbReference type="EMBL" id="ML179433">
    <property type="protein sequence ID" value="THU87845.1"/>
    <property type="molecule type" value="Genomic_DNA"/>
</dbReference>
<keyword evidence="2" id="KW-1185">Reference proteome</keyword>
<name>A0A4V4HDP0_DENBC</name>
<evidence type="ECO:0000313" key="2">
    <source>
        <dbReference type="Proteomes" id="UP000297245"/>
    </source>
</evidence>